<evidence type="ECO:0000256" key="4">
    <source>
        <dbReference type="ARBA" id="ARBA00023180"/>
    </source>
</evidence>
<name>A0AAV3A5D6_PYXAD</name>
<protein>
    <recommendedName>
        <fullName evidence="6">Fibrinogen C-terminal domain-containing protein</fullName>
    </recommendedName>
</protein>
<dbReference type="SUPFAM" id="SSF56496">
    <property type="entry name" value="Fibrinogen C-terminal domain-like"/>
    <property type="match status" value="1"/>
</dbReference>
<dbReference type="InterPro" id="IPR014716">
    <property type="entry name" value="Fibrinogen_a/b/g_C_1"/>
</dbReference>
<feature type="domain" description="Fibrinogen C-terminal" evidence="6">
    <location>
        <begin position="58"/>
        <end position="273"/>
    </location>
</feature>
<accession>A0AAV3A5D6</accession>
<evidence type="ECO:0000259" key="6">
    <source>
        <dbReference type="PROSITE" id="PS51406"/>
    </source>
</evidence>
<dbReference type="InterPro" id="IPR037579">
    <property type="entry name" value="FIB_ANG-like"/>
</dbReference>
<dbReference type="GO" id="GO:0034116">
    <property type="term" value="P:positive regulation of heterotypic cell-cell adhesion"/>
    <property type="evidence" value="ECO:0007669"/>
    <property type="project" value="TreeGrafter"/>
</dbReference>
<sequence length="293" mass="33218">MFPDWMFCSFFLLTFAGITCNAFLTHVSRQDLYNQIANKHLFSNGILDQLINVPWDGVFRELVAKDCRAAYLNSRRISGLYLIWPKNSSPLVVYCDLSAEGAGWTVLQRKIPEGNVSFGSSNWDDYRTGFGDFLGSHWLGNELIYQLTKQNAFSVRFLLTDSKGNKHYADYSSFRVDREANGYALRLGNYSGNAGDALTVWKESGIHDNMKFSTSDKDNDHWERNCAKEWKGGWWFDHCNTAILNTDGAIYWGDLCNEKNPCTATEIKIKPGSINCSPISLPGAGEYYPIHYS</sequence>
<dbReference type="GO" id="GO:0005577">
    <property type="term" value="C:fibrinogen complex"/>
    <property type="evidence" value="ECO:0007669"/>
    <property type="project" value="TreeGrafter"/>
</dbReference>
<feature type="signal peptide" evidence="5">
    <location>
        <begin position="1"/>
        <end position="20"/>
    </location>
</feature>
<keyword evidence="4" id="KW-0325">Glycoprotein</keyword>
<dbReference type="PROSITE" id="PS51406">
    <property type="entry name" value="FIBRINOGEN_C_2"/>
    <property type="match status" value="1"/>
</dbReference>
<dbReference type="GO" id="GO:0030674">
    <property type="term" value="F:protein-macromolecule adaptor activity"/>
    <property type="evidence" value="ECO:0007669"/>
    <property type="project" value="TreeGrafter"/>
</dbReference>
<dbReference type="GO" id="GO:0005201">
    <property type="term" value="F:extracellular matrix structural constituent"/>
    <property type="evidence" value="ECO:0007669"/>
    <property type="project" value="TreeGrafter"/>
</dbReference>
<evidence type="ECO:0000256" key="1">
    <source>
        <dbReference type="ARBA" id="ARBA00004613"/>
    </source>
</evidence>
<dbReference type="Proteomes" id="UP001181693">
    <property type="component" value="Unassembled WGS sequence"/>
</dbReference>
<dbReference type="AlphaFoldDB" id="A0AAV3A5D6"/>
<reference evidence="7" key="1">
    <citation type="thesis" date="2020" institute="ProQuest LLC" country="789 East Eisenhower Parkway, Ann Arbor, MI, USA">
        <title>Comparative Genomics and Chromosome Evolution.</title>
        <authorList>
            <person name="Mudd A.B."/>
        </authorList>
    </citation>
    <scope>NUCLEOTIDE SEQUENCE</scope>
    <source>
        <strain evidence="7">1538</strain>
        <tissue evidence="7">Blood</tissue>
    </source>
</reference>
<dbReference type="GO" id="GO:0042730">
    <property type="term" value="P:fibrinolysis"/>
    <property type="evidence" value="ECO:0007669"/>
    <property type="project" value="TreeGrafter"/>
</dbReference>
<dbReference type="GO" id="GO:0070527">
    <property type="term" value="P:platelet aggregation"/>
    <property type="evidence" value="ECO:0007669"/>
    <property type="project" value="TreeGrafter"/>
</dbReference>
<evidence type="ECO:0000256" key="2">
    <source>
        <dbReference type="ARBA" id="ARBA00022525"/>
    </source>
</evidence>
<dbReference type="PANTHER" id="PTHR47221">
    <property type="entry name" value="FIBRINOGEN ALPHA CHAIN"/>
    <property type="match status" value="1"/>
</dbReference>
<keyword evidence="8" id="KW-1185">Reference proteome</keyword>
<feature type="chain" id="PRO_5043528278" description="Fibrinogen C-terminal domain-containing protein" evidence="5">
    <location>
        <begin position="21"/>
        <end position="293"/>
    </location>
</feature>
<comment type="subcellular location">
    <subcellularLocation>
        <location evidence="1">Secreted</location>
    </subcellularLocation>
</comment>
<evidence type="ECO:0000256" key="3">
    <source>
        <dbReference type="ARBA" id="ARBA00023157"/>
    </source>
</evidence>
<comment type="caution">
    <text evidence="7">The sequence shown here is derived from an EMBL/GenBank/DDBJ whole genome shotgun (WGS) entry which is preliminary data.</text>
</comment>
<evidence type="ECO:0000313" key="7">
    <source>
        <dbReference type="EMBL" id="DBA19592.1"/>
    </source>
</evidence>
<dbReference type="EMBL" id="DYDO01000008">
    <property type="protein sequence ID" value="DBA19592.1"/>
    <property type="molecule type" value="Genomic_DNA"/>
</dbReference>
<dbReference type="InterPro" id="IPR036056">
    <property type="entry name" value="Fibrinogen-like_C"/>
</dbReference>
<dbReference type="SMART" id="SM00186">
    <property type="entry name" value="FBG"/>
    <property type="match status" value="1"/>
</dbReference>
<dbReference type="InterPro" id="IPR002181">
    <property type="entry name" value="Fibrinogen_a/b/g_C_dom"/>
</dbReference>
<keyword evidence="2" id="KW-0964">Secreted</keyword>
<dbReference type="GO" id="GO:0072377">
    <property type="term" value="P:blood coagulation, common pathway"/>
    <property type="evidence" value="ECO:0007669"/>
    <property type="project" value="TreeGrafter"/>
</dbReference>
<dbReference type="CDD" id="cd00087">
    <property type="entry name" value="FReD"/>
    <property type="match status" value="1"/>
</dbReference>
<organism evidence="7 8">
    <name type="scientific">Pyxicephalus adspersus</name>
    <name type="common">African bullfrog</name>
    <dbReference type="NCBI Taxonomy" id="30357"/>
    <lineage>
        <taxon>Eukaryota</taxon>
        <taxon>Metazoa</taxon>
        <taxon>Chordata</taxon>
        <taxon>Craniata</taxon>
        <taxon>Vertebrata</taxon>
        <taxon>Euteleostomi</taxon>
        <taxon>Amphibia</taxon>
        <taxon>Batrachia</taxon>
        <taxon>Anura</taxon>
        <taxon>Neobatrachia</taxon>
        <taxon>Ranoidea</taxon>
        <taxon>Pyxicephalidae</taxon>
        <taxon>Pyxicephalinae</taxon>
        <taxon>Pyxicephalus</taxon>
    </lineage>
</organism>
<dbReference type="Gene3D" id="3.90.215.10">
    <property type="entry name" value="Gamma Fibrinogen, chain A, domain 1"/>
    <property type="match status" value="1"/>
</dbReference>
<keyword evidence="5" id="KW-0732">Signal</keyword>
<keyword evidence="3" id="KW-1015">Disulfide bond</keyword>
<evidence type="ECO:0000256" key="5">
    <source>
        <dbReference type="SAM" id="SignalP"/>
    </source>
</evidence>
<dbReference type="Pfam" id="PF00147">
    <property type="entry name" value="Fibrinogen_C"/>
    <property type="match status" value="1"/>
</dbReference>
<dbReference type="PANTHER" id="PTHR47221:SF5">
    <property type="entry name" value="FIBRINOGEN C-TERMINAL DOMAIN-CONTAINING PROTEIN"/>
    <property type="match status" value="1"/>
</dbReference>
<gene>
    <name evidence="7" type="ORF">GDO54_015397</name>
</gene>
<evidence type="ECO:0000313" key="8">
    <source>
        <dbReference type="Proteomes" id="UP001181693"/>
    </source>
</evidence>
<proteinExistence type="predicted"/>